<comment type="caution">
    <text evidence="1">The sequence shown here is derived from an EMBL/GenBank/DDBJ whole genome shotgun (WGS) entry which is preliminary data.</text>
</comment>
<feature type="non-terminal residue" evidence="1">
    <location>
        <position position="1"/>
    </location>
</feature>
<accession>A0A9N9DIY8</accession>
<gene>
    <name evidence="1" type="ORF">AMORRO_LOCUS9351</name>
</gene>
<protein>
    <submittedName>
        <fullName evidence="1">5424_t:CDS:1</fullName>
    </submittedName>
</protein>
<dbReference type="AlphaFoldDB" id="A0A9N9DIY8"/>
<evidence type="ECO:0000313" key="1">
    <source>
        <dbReference type="EMBL" id="CAG8637080.1"/>
    </source>
</evidence>
<evidence type="ECO:0000313" key="2">
    <source>
        <dbReference type="Proteomes" id="UP000789342"/>
    </source>
</evidence>
<sequence>TTGIIKEITENYFVANETDVDVGIGQQGDDGCIPLYVNIVGIIGIAGTLCPSDHSLNACITALGYNAGCLEGDINQGIELDIDLCLVKGVLKFYLNSSCLYVSYSLNPLWGSGYEGNASPVAIFVVEVAVIVADVRACGCVHTKYRDCGCLSPLLGTPYNMIEIVMINCLLPNSFDALITSKYAALKFIATSDFSRKSIKTVGELNNILRSAKPGQVFYQLEIEMPESFLLDKEDVVVIRFFRPDFILVIEENNQKYLMIGDAKWSKYPPLEFVLYIDVE</sequence>
<organism evidence="1 2">
    <name type="scientific">Acaulospora morrowiae</name>
    <dbReference type="NCBI Taxonomy" id="94023"/>
    <lineage>
        <taxon>Eukaryota</taxon>
        <taxon>Fungi</taxon>
        <taxon>Fungi incertae sedis</taxon>
        <taxon>Mucoromycota</taxon>
        <taxon>Glomeromycotina</taxon>
        <taxon>Glomeromycetes</taxon>
        <taxon>Diversisporales</taxon>
        <taxon>Acaulosporaceae</taxon>
        <taxon>Acaulospora</taxon>
    </lineage>
</organism>
<name>A0A9N9DIY8_9GLOM</name>
<feature type="non-terminal residue" evidence="1">
    <location>
        <position position="280"/>
    </location>
</feature>
<dbReference type="EMBL" id="CAJVPV010008992">
    <property type="protein sequence ID" value="CAG8637080.1"/>
    <property type="molecule type" value="Genomic_DNA"/>
</dbReference>
<proteinExistence type="predicted"/>
<dbReference type="Proteomes" id="UP000789342">
    <property type="component" value="Unassembled WGS sequence"/>
</dbReference>
<reference evidence="1" key="1">
    <citation type="submission" date="2021-06" db="EMBL/GenBank/DDBJ databases">
        <authorList>
            <person name="Kallberg Y."/>
            <person name="Tangrot J."/>
            <person name="Rosling A."/>
        </authorList>
    </citation>
    <scope>NUCLEOTIDE SEQUENCE</scope>
    <source>
        <strain evidence="1">CL551</strain>
    </source>
</reference>
<dbReference type="OrthoDB" id="2307235at2759"/>
<keyword evidence="2" id="KW-1185">Reference proteome</keyword>